<dbReference type="OrthoDB" id="9782305at2"/>
<keyword evidence="10" id="KW-1185">Reference proteome</keyword>
<evidence type="ECO:0000313" key="10">
    <source>
        <dbReference type="Proteomes" id="UP000490386"/>
    </source>
</evidence>
<dbReference type="RefSeq" id="WP_151424461.1">
    <property type="nucleotide sequence ID" value="NZ_CANKVH010000012.1"/>
</dbReference>
<feature type="transmembrane region" description="Helical" evidence="8">
    <location>
        <begin position="153"/>
        <end position="177"/>
    </location>
</feature>
<dbReference type="AlphaFoldDB" id="A0A7J5AYV8"/>
<evidence type="ECO:0000313" key="9">
    <source>
        <dbReference type="EMBL" id="KAB1636738.1"/>
    </source>
</evidence>
<dbReference type="Pfam" id="PF01032">
    <property type="entry name" value="FecCD"/>
    <property type="match status" value="1"/>
</dbReference>
<keyword evidence="7 8" id="KW-0472">Membrane</keyword>
<reference evidence="9 10" key="1">
    <citation type="submission" date="2019-09" db="EMBL/GenBank/DDBJ databases">
        <title>Phylogeny of genus Pseudoclavibacter and closely related genus.</title>
        <authorList>
            <person name="Li Y."/>
        </authorList>
    </citation>
    <scope>NUCLEOTIDE SEQUENCE [LARGE SCALE GENOMIC DNA]</scope>
    <source>
        <strain evidence="9 10">THG-MD12</strain>
    </source>
</reference>
<evidence type="ECO:0000256" key="1">
    <source>
        <dbReference type="ARBA" id="ARBA00004651"/>
    </source>
</evidence>
<feature type="transmembrane region" description="Helical" evidence="8">
    <location>
        <begin position="122"/>
        <end position="141"/>
    </location>
</feature>
<dbReference type="InterPro" id="IPR000522">
    <property type="entry name" value="ABC_transptr_permease_BtuC"/>
</dbReference>
<feature type="transmembrane region" description="Helical" evidence="8">
    <location>
        <begin position="311"/>
        <end position="330"/>
    </location>
</feature>
<feature type="transmembrane region" description="Helical" evidence="8">
    <location>
        <begin position="95"/>
        <end position="116"/>
    </location>
</feature>
<organism evidence="9 10">
    <name type="scientific">Pseudoclavibacter terrae</name>
    <dbReference type="NCBI Taxonomy" id="1530195"/>
    <lineage>
        <taxon>Bacteria</taxon>
        <taxon>Bacillati</taxon>
        <taxon>Actinomycetota</taxon>
        <taxon>Actinomycetes</taxon>
        <taxon>Micrococcales</taxon>
        <taxon>Microbacteriaceae</taxon>
        <taxon>Pseudoclavibacter</taxon>
    </lineage>
</organism>
<comment type="similarity">
    <text evidence="2">Belongs to the binding-protein-dependent transport system permease family. FecCD subfamily.</text>
</comment>
<keyword evidence="5 8" id="KW-0812">Transmembrane</keyword>
<sequence>MIAGARARRIRLVAVGAVALLIAAVILSLLVGARPIAPSVVLDALLSPDPELADHTVVRDQRIPRTLIGLLAGAALAVAGTLMQGITRNPLADPGLLGINAGASVAVLVAITFFSISAPTGFVWFAFAGAAVAAVVVAFVGTRGPDGDNPAKLALTGAAVTAGLTAVTTLILTTSIVALDVFRYWQVGGLTSRGLDTVAVVAIPLLVGGIIAVASARGLDLIALGADTAAGLGQNVARTRALGILATVLLCGGATSIAGPIVFIGLLVPHALRAIVGDDYRRLLLIGAPLGGAVLLIADIVGRVIALPGEVQAGVVVAFVGAPVLIALVLRRKQVAL</sequence>
<dbReference type="Proteomes" id="UP000490386">
    <property type="component" value="Unassembled WGS sequence"/>
</dbReference>
<keyword evidence="6 8" id="KW-1133">Transmembrane helix</keyword>
<name>A0A7J5AYV8_9MICO</name>
<evidence type="ECO:0000256" key="5">
    <source>
        <dbReference type="ARBA" id="ARBA00022692"/>
    </source>
</evidence>
<comment type="caution">
    <text evidence="9">The sequence shown here is derived from an EMBL/GenBank/DDBJ whole genome shotgun (WGS) entry which is preliminary data.</text>
</comment>
<keyword evidence="4" id="KW-1003">Cell membrane</keyword>
<feature type="transmembrane region" description="Helical" evidence="8">
    <location>
        <begin position="243"/>
        <end position="271"/>
    </location>
</feature>
<comment type="subcellular location">
    <subcellularLocation>
        <location evidence="1">Cell membrane</location>
        <topology evidence="1">Multi-pass membrane protein</topology>
    </subcellularLocation>
</comment>
<proteinExistence type="inferred from homology"/>
<gene>
    <name evidence="9" type="ORF">F8O03_14270</name>
</gene>
<accession>A0A7J5AYV8</accession>
<dbReference type="GO" id="GO:0022857">
    <property type="term" value="F:transmembrane transporter activity"/>
    <property type="evidence" value="ECO:0007669"/>
    <property type="project" value="InterPro"/>
</dbReference>
<evidence type="ECO:0000256" key="7">
    <source>
        <dbReference type="ARBA" id="ARBA00023136"/>
    </source>
</evidence>
<dbReference type="PANTHER" id="PTHR30472:SF1">
    <property type="entry name" value="FE(3+) DICITRATE TRANSPORT SYSTEM PERMEASE PROTEIN FECC-RELATED"/>
    <property type="match status" value="1"/>
</dbReference>
<dbReference type="GO" id="GO:0033214">
    <property type="term" value="P:siderophore-iron import into cell"/>
    <property type="evidence" value="ECO:0007669"/>
    <property type="project" value="TreeGrafter"/>
</dbReference>
<keyword evidence="3" id="KW-0813">Transport</keyword>
<dbReference type="PANTHER" id="PTHR30472">
    <property type="entry name" value="FERRIC ENTEROBACTIN TRANSPORT SYSTEM PERMEASE PROTEIN"/>
    <property type="match status" value="1"/>
</dbReference>
<evidence type="ECO:0000256" key="3">
    <source>
        <dbReference type="ARBA" id="ARBA00022448"/>
    </source>
</evidence>
<dbReference type="Gene3D" id="1.10.3470.10">
    <property type="entry name" value="ABC transporter involved in vitamin B12 uptake, BtuC"/>
    <property type="match status" value="1"/>
</dbReference>
<protein>
    <submittedName>
        <fullName evidence="9">Iron chelate uptake ABC transporter family permease subunit</fullName>
    </submittedName>
</protein>
<feature type="transmembrane region" description="Helical" evidence="8">
    <location>
        <begin position="63"/>
        <end position="83"/>
    </location>
</feature>
<dbReference type="InterPro" id="IPR037294">
    <property type="entry name" value="ABC_BtuC-like"/>
</dbReference>
<evidence type="ECO:0000256" key="4">
    <source>
        <dbReference type="ARBA" id="ARBA00022475"/>
    </source>
</evidence>
<dbReference type="FunFam" id="1.10.3470.10:FF:000001">
    <property type="entry name" value="Vitamin B12 ABC transporter permease BtuC"/>
    <property type="match status" value="1"/>
</dbReference>
<evidence type="ECO:0000256" key="2">
    <source>
        <dbReference type="ARBA" id="ARBA00007935"/>
    </source>
</evidence>
<dbReference type="EMBL" id="WBJX01000005">
    <property type="protein sequence ID" value="KAB1636738.1"/>
    <property type="molecule type" value="Genomic_DNA"/>
</dbReference>
<feature type="transmembrane region" description="Helical" evidence="8">
    <location>
        <begin position="197"/>
        <end position="214"/>
    </location>
</feature>
<dbReference type="SUPFAM" id="SSF81345">
    <property type="entry name" value="ABC transporter involved in vitamin B12 uptake, BtuC"/>
    <property type="match status" value="1"/>
</dbReference>
<evidence type="ECO:0000256" key="8">
    <source>
        <dbReference type="SAM" id="Phobius"/>
    </source>
</evidence>
<dbReference type="GO" id="GO:0005886">
    <property type="term" value="C:plasma membrane"/>
    <property type="evidence" value="ECO:0007669"/>
    <property type="project" value="UniProtKB-SubCell"/>
</dbReference>
<dbReference type="CDD" id="cd06550">
    <property type="entry name" value="TM_ABC_iron-siderophores_like"/>
    <property type="match status" value="1"/>
</dbReference>
<feature type="transmembrane region" description="Helical" evidence="8">
    <location>
        <begin position="283"/>
        <end position="305"/>
    </location>
</feature>
<evidence type="ECO:0000256" key="6">
    <source>
        <dbReference type="ARBA" id="ARBA00022989"/>
    </source>
</evidence>